<dbReference type="AlphaFoldDB" id="A0A1I4RQX7"/>
<accession>A0A1I4RQX7</accession>
<evidence type="ECO:0008006" key="4">
    <source>
        <dbReference type="Google" id="ProtNLM"/>
    </source>
</evidence>
<dbReference type="Proteomes" id="UP000198519">
    <property type="component" value="Unassembled WGS sequence"/>
</dbReference>
<gene>
    <name evidence="2" type="ORF">SAMN04487963_2897</name>
</gene>
<proteinExistence type="predicted"/>
<evidence type="ECO:0000313" key="3">
    <source>
        <dbReference type="Proteomes" id="UP000198519"/>
    </source>
</evidence>
<name>A0A1I4RQX7_9GAMM</name>
<keyword evidence="3" id="KW-1185">Reference proteome</keyword>
<dbReference type="OrthoDB" id="6367739at2"/>
<feature type="signal peptide" evidence="1">
    <location>
        <begin position="1"/>
        <end position="21"/>
    </location>
</feature>
<evidence type="ECO:0000313" key="2">
    <source>
        <dbReference type="EMBL" id="SFM54586.1"/>
    </source>
</evidence>
<dbReference type="EMBL" id="FOUE01000004">
    <property type="protein sequence ID" value="SFM54586.1"/>
    <property type="molecule type" value="Genomic_DNA"/>
</dbReference>
<reference evidence="3" key="1">
    <citation type="submission" date="2016-10" db="EMBL/GenBank/DDBJ databases">
        <authorList>
            <person name="Varghese N."/>
            <person name="Submissions S."/>
        </authorList>
    </citation>
    <scope>NUCLEOTIDE SEQUENCE [LARGE SCALE GENOMIC DNA]</scope>
    <source>
        <strain evidence="3">CGMCC 1.7061</strain>
    </source>
</reference>
<protein>
    <recommendedName>
        <fullName evidence="4">Secreted protein</fullName>
    </recommendedName>
</protein>
<dbReference type="RefSeq" id="WP_092023814.1">
    <property type="nucleotide sequence ID" value="NZ_FOUE01000004.1"/>
</dbReference>
<organism evidence="2 3">
    <name type="scientific">Marinobacter zhejiangensis</name>
    <dbReference type="NCBI Taxonomy" id="488535"/>
    <lineage>
        <taxon>Bacteria</taxon>
        <taxon>Pseudomonadati</taxon>
        <taxon>Pseudomonadota</taxon>
        <taxon>Gammaproteobacteria</taxon>
        <taxon>Pseudomonadales</taxon>
        <taxon>Marinobacteraceae</taxon>
        <taxon>Marinobacter</taxon>
    </lineage>
</organism>
<sequence length="111" mass="12070">MTAKQLALLAMLALGAALVSADPVVDEDDAGGGETVSALTVEGISAQPGDDDPRVLYILPWQAPTIPRRPRSELSSEMPELMTPIDPVVFERHRNFRETLNPELDSIYTPN</sequence>
<dbReference type="STRING" id="488535.SAMN04487963_2897"/>
<keyword evidence="1" id="KW-0732">Signal</keyword>
<evidence type="ECO:0000256" key="1">
    <source>
        <dbReference type="SAM" id="SignalP"/>
    </source>
</evidence>
<feature type="chain" id="PRO_5011476219" description="Secreted protein" evidence="1">
    <location>
        <begin position="22"/>
        <end position="111"/>
    </location>
</feature>